<keyword evidence="2" id="KW-1185">Reference proteome</keyword>
<proteinExistence type="predicted"/>
<sequence length="84" mass="9384">MIYDSHGDPYTDVTDILYALFECNNYDMTIPKLIHAVAEIAAETTIDDFESSEYIALTNQAVEHLRIARTASHLADLTPMHQAG</sequence>
<accession>A0A928VQH2</accession>
<comment type="caution">
    <text evidence="1">The sequence shown here is derived from an EMBL/GenBank/DDBJ whole genome shotgun (WGS) entry which is preliminary data.</text>
</comment>
<dbReference type="Proteomes" id="UP000625316">
    <property type="component" value="Unassembled WGS sequence"/>
</dbReference>
<dbReference type="EMBL" id="JADEXQ010000041">
    <property type="protein sequence ID" value="MBE9030667.1"/>
    <property type="molecule type" value="Genomic_DNA"/>
</dbReference>
<evidence type="ECO:0000313" key="2">
    <source>
        <dbReference type="Proteomes" id="UP000625316"/>
    </source>
</evidence>
<reference evidence="1" key="1">
    <citation type="submission" date="2020-10" db="EMBL/GenBank/DDBJ databases">
        <authorList>
            <person name="Castelo-Branco R."/>
            <person name="Eusebio N."/>
            <person name="Adriana R."/>
            <person name="Vieira A."/>
            <person name="Brugerolle De Fraissinette N."/>
            <person name="Rezende De Castro R."/>
            <person name="Schneider M.P."/>
            <person name="Vasconcelos V."/>
            <person name="Leao P.N."/>
        </authorList>
    </citation>
    <scope>NUCLEOTIDE SEQUENCE</scope>
    <source>
        <strain evidence="1">LEGE 11480</strain>
    </source>
</reference>
<dbReference type="RefSeq" id="WP_264325497.1">
    <property type="nucleotide sequence ID" value="NZ_JADEXQ010000041.1"/>
</dbReference>
<gene>
    <name evidence="1" type="ORF">IQ266_13085</name>
</gene>
<protein>
    <submittedName>
        <fullName evidence="1">Uncharacterized protein</fullName>
    </submittedName>
</protein>
<name>A0A928VQH2_9CYAN</name>
<organism evidence="1 2">
    <name type="scientific">Romeriopsis navalis LEGE 11480</name>
    <dbReference type="NCBI Taxonomy" id="2777977"/>
    <lineage>
        <taxon>Bacteria</taxon>
        <taxon>Bacillati</taxon>
        <taxon>Cyanobacteriota</taxon>
        <taxon>Cyanophyceae</taxon>
        <taxon>Leptolyngbyales</taxon>
        <taxon>Leptolyngbyaceae</taxon>
        <taxon>Romeriopsis</taxon>
        <taxon>Romeriopsis navalis</taxon>
    </lineage>
</organism>
<dbReference type="AlphaFoldDB" id="A0A928VQH2"/>
<evidence type="ECO:0000313" key="1">
    <source>
        <dbReference type="EMBL" id="MBE9030667.1"/>
    </source>
</evidence>